<gene>
    <name evidence="1" type="ORF">BH720_011295</name>
</gene>
<evidence type="ECO:0000313" key="1">
    <source>
        <dbReference type="EMBL" id="XPM65996.1"/>
    </source>
</evidence>
<name>A0ACD5H053_9CYAN</name>
<keyword evidence="2" id="KW-1185">Reference proteome</keyword>
<dbReference type="EMBL" id="CP182909">
    <property type="protein sequence ID" value="XPM65996.1"/>
    <property type="molecule type" value="Genomic_DNA"/>
</dbReference>
<organism evidence="1 2">
    <name type="scientific">Desertifilum tharense IPPAS B-1220</name>
    <dbReference type="NCBI Taxonomy" id="1781255"/>
    <lineage>
        <taxon>Bacteria</taxon>
        <taxon>Bacillati</taxon>
        <taxon>Cyanobacteriota</taxon>
        <taxon>Cyanophyceae</taxon>
        <taxon>Desertifilales</taxon>
        <taxon>Desertifilaceae</taxon>
        <taxon>Desertifilum</taxon>
    </lineage>
</organism>
<reference evidence="1 2" key="1">
    <citation type="journal article" date="2016" name="Genome Announc.">
        <title>Draft Genome Sequence of the Thermotolerant Cyanobacterium Desertifilum sp. IPPAS B-1220.</title>
        <authorList>
            <person name="Mironov K.S."/>
            <person name="Sinetova M.A."/>
            <person name="Bolatkhan K."/>
            <person name="Zayadan B.K."/>
            <person name="Ustinova V.V."/>
            <person name="Kupriyanova E.V."/>
            <person name="Skrypnik A.N."/>
            <person name="Gogoleva N.E."/>
            <person name="Gogolev Y.V."/>
            <person name="Los D.A."/>
        </authorList>
    </citation>
    <scope>NUCLEOTIDE SEQUENCE [LARGE SCALE GENOMIC DNA]</scope>
    <source>
        <strain evidence="1 2">IPPAS B-1220</strain>
    </source>
</reference>
<sequence>MGRGINGSAIAIIELLRSDNNMNDSEQTPEFWENRGCRLCQTEAYEDAIAAFDRAIALNPNYPPAWNHRGNALSALKRYPQALASYDKAVALNPQYHQAWFNRGLLFNDMQAYGNAIESYQRALAIHPDPRYIHAQAGIGLHKKLFTI</sequence>
<protein>
    <submittedName>
        <fullName evidence="1">Tetratricopeptide repeat protein</fullName>
    </submittedName>
</protein>
<accession>A0ACD5H053</accession>
<proteinExistence type="predicted"/>
<dbReference type="Proteomes" id="UP000095472">
    <property type="component" value="Chromosome"/>
</dbReference>
<evidence type="ECO:0000313" key="2">
    <source>
        <dbReference type="Proteomes" id="UP000095472"/>
    </source>
</evidence>